<evidence type="ECO:0000313" key="1">
    <source>
        <dbReference type="EMBL" id="PHO19510.1"/>
    </source>
</evidence>
<name>A0A2G1DM21_AGGAC</name>
<organism evidence="1 2">
    <name type="scientific">Aggregatibacter actinomycetemcomitans</name>
    <name type="common">Actinobacillus actinomycetemcomitans</name>
    <name type="synonym">Haemophilus actinomycetemcomitans</name>
    <dbReference type="NCBI Taxonomy" id="714"/>
    <lineage>
        <taxon>Bacteria</taxon>
        <taxon>Pseudomonadati</taxon>
        <taxon>Pseudomonadota</taxon>
        <taxon>Gammaproteobacteria</taxon>
        <taxon>Pasteurellales</taxon>
        <taxon>Pasteurellaceae</taxon>
        <taxon>Aggregatibacter</taxon>
    </lineage>
</organism>
<dbReference type="EMBL" id="PCGW01000045">
    <property type="protein sequence ID" value="PHO19510.1"/>
    <property type="molecule type" value="Genomic_DNA"/>
</dbReference>
<protein>
    <submittedName>
        <fullName evidence="1">Uncharacterized protein</fullName>
    </submittedName>
</protein>
<keyword evidence="2" id="KW-1185">Reference proteome</keyword>
<gene>
    <name evidence="1" type="ORF">CQR80_11970</name>
</gene>
<accession>A0A2G1DM21</accession>
<comment type="caution">
    <text evidence="1">The sequence shown here is derived from an EMBL/GenBank/DDBJ whole genome shotgun (WGS) entry which is preliminary data.</text>
</comment>
<reference evidence="1 2" key="1">
    <citation type="submission" date="2017-10" db="EMBL/GenBank/DDBJ databases">
        <title>Draft genome sequences of Aggregatibacter actinomycetemcomitans strains 310a and 310b.</title>
        <authorList>
            <person name="May A.C."/>
            <person name="Ohta H."/>
            <person name="Maeda H."/>
            <person name="Kokeguchi S."/>
            <person name="Cugini C."/>
        </authorList>
    </citation>
    <scope>NUCLEOTIDE SEQUENCE [LARGE SCALE GENOMIC DNA]</scope>
    <source>
        <strain evidence="1 2">310b</strain>
    </source>
</reference>
<evidence type="ECO:0000313" key="2">
    <source>
        <dbReference type="Proteomes" id="UP000226080"/>
    </source>
</evidence>
<dbReference type="Proteomes" id="UP000226080">
    <property type="component" value="Unassembled WGS sequence"/>
</dbReference>
<sequence length="66" mass="7203">MCKSHKRLRSPSATSLHSIIIPNSVSTCILRVFKFAELITVNISSIMVTFECTYTSAGSSLPLLSL</sequence>
<proteinExistence type="predicted"/>